<dbReference type="EMBL" id="GGEC01086635">
    <property type="protein sequence ID" value="MBX67119.1"/>
    <property type="molecule type" value="Transcribed_RNA"/>
</dbReference>
<protein>
    <submittedName>
        <fullName evidence="1">Uncharacterized protein</fullName>
    </submittedName>
</protein>
<dbReference type="AlphaFoldDB" id="A0A2P2QJE6"/>
<reference evidence="1" key="1">
    <citation type="submission" date="2018-02" db="EMBL/GenBank/DDBJ databases">
        <title>Rhizophora mucronata_Transcriptome.</title>
        <authorList>
            <person name="Meera S.P."/>
            <person name="Sreeshan A."/>
            <person name="Augustine A."/>
        </authorList>
    </citation>
    <scope>NUCLEOTIDE SEQUENCE</scope>
    <source>
        <tissue evidence="1">Leaf</tissue>
    </source>
</reference>
<sequence>MQKTFAKILIETQIYYMQAQRFPKY</sequence>
<proteinExistence type="predicted"/>
<accession>A0A2P2QJE6</accession>
<organism evidence="1">
    <name type="scientific">Rhizophora mucronata</name>
    <name type="common">Asiatic mangrove</name>
    <dbReference type="NCBI Taxonomy" id="61149"/>
    <lineage>
        <taxon>Eukaryota</taxon>
        <taxon>Viridiplantae</taxon>
        <taxon>Streptophyta</taxon>
        <taxon>Embryophyta</taxon>
        <taxon>Tracheophyta</taxon>
        <taxon>Spermatophyta</taxon>
        <taxon>Magnoliopsida</taxon>
        <taxon>eudicotyledons</taxon>
        <taxon>Gunneridae</taxon>
        <taxon>Pentapetalae</taxon>
        <taxon>rosids</taxon>
        <taxon>fabids</taxon>
        <taxon>Malpighiales</taxon>
        <taxon>Rhizophoraceae</taxon>
        <taxon>Rhizophora</taxon>
    </lineage>
</organism>
<name>A0A2P2QJE6_RHIMU</name>
<evidence type="ECO:0000313" key="1">
    <source>
        <dbReference type="EMBL" id="MBX67119.1"/>
    </source>
</evidence>